<evidence type="ECO:0000256" key="1">
    <source>
        <dbReference type="ARBA" id="ARBA00022741"/>
    </source>
</evidence>
<organism evidence="4 5">
    <name type="scientific">Alteraurantiacibacter lauratis</name>
    <dbReference type="NCBI Taxonomy" id="2054627"/>
    <lineage>
        <taxon>Bacteria</taxon>
        <taxon>Pseudomonadati</taxon>
        <taxon>Pseudomonadota</taxon>
        <taxon>Alphaproteobacteria</taxon>
        <taxon>Sphingomonadales</taxon>
        <taxon>Erythrobacteraceae</taxon>
        <taxon>Alteraurantiacibacter</taxon>
    </lineage>
</organism>
<dbReference type="PANTHER" id="PTHR32309:SF31">
    <property type="entry name" value="CAPSULAR EXOPOLYSACCHARIDE FAMILY"/>
    <property type="match status" value="1"/>
</dbReference>
<evidence type="ECO:0000256" key="2">
    <source>
        <dbReference type="ARBA" id="ARBA00022840"/>
    </source>
</evidence>
<evidence type="ECO:0000256" key="3">
    <source>
        <dbReference type="SAM" id="MobiDB-lite"/>
    </source>
</evidence>
<gene>
    <name evidence="4" type="ORF">ACFODK_01635</name>
</gene>
<dbReference type="CDD" id="cd05387">
    <property type="entry name" value="BY-kinase"/>
    <property type="match status" value="1"/>
</dbReference>
<feature type="compositionally biased region" description="Low complexity" evidence="3">
    <location>
        <begin position="64"/>
        <end position="95"/>
    </location>
</feature>
<sequence>MTEHSKIPLPGSPDDAGKAGGKSLFERAEGLIGKSGFAPAPVPRELAQPVNRPLNNKVTRRAAAEASESAPPYPPADAVAVTTAPPQADAPVAAPSEPPAPRIELTRRRGVIDRERLAYNGLINPEGPVTTLLEEFRIVKRQLLKSVRAGTEGPRADLAQRILVCSPLPNEGKTFCATNLALALATERDCEVVLVDADVAKPSILSLLGLPKGPGLMDALANPAIAIEDCVIATDIAGLYVLPAGNQTHADSEYLASARTAEVLARLTQGAPERVLIFDSPPALAASPAADLAHHVGQAVVVTRADKTGQSALEDALTLLSSCPDLKLLLNDARFSPSGRRFGSYYGYGG</sequence>
<dbReference type="EMBL" id="JBHRSU010000001">
    <property type="protein sequence ID" value="MFC3099591.1"/>
    <property type="molecule type" value="Genomic_DNA"/>
</dbReference>
<dbReference type="SUPFAM" id="SSF52540">
    <property type="entry name" value="P-loop containing nucleoside triphosphate hydrolases"/>
    <property type="match status" value="1"/>
</dbReference>
<dbReference type="InterPro" id="IPR005702">
    <property type="entry name" value="Wzc-like_C"/>
</dbReference>
<dbReference type="RefSeq" id="WP_336917185.1">
    <property type="nucleotide sequence ID" value="NZ_JBANRN010000001.1"/>
</dbReference>
<dbReference type="Gene3D" id="3.40.50.300">
    <property type="entry name" value="P-loop containing nucleotide triphosphate hydrolases"/>
    <property type="match status" value="1"/>
</dbReference>
<dbReference type="PANTHER" id="PTHR32309">
    <property type="entry name" value="TYROSINE-PROTEIN KINASE"/>
    <property type="match status" value="1"/>
</dbReference>
<accession>A0ABV7EC49</accession>
<comment type="caution">
    <text evidence="4">The sequence shown here is derived from an EMBL/GenBank/DDBJ whole genome shotgun (WGS) entry which is preliminary data.</text>
</comment>
<keyword evidence="5" id="KW-1185">Reference proteome</keyword>
<evidence type="ECO:0000313" key="4">
    <source>
        <dbReference type="EMBL" id="MFC3099591.1"/>
    </source>
</evidence>
<feature type="region of interest" description="Disordered" evidence="3">
    <location>
        <begin position="1"/>
        <end position="23"/>
    </location>
</feature>
<keyword evidence="1" id="KW-0547">Nucleotide-binding</keyword>
<dbReference type="Proteomes" id="UP001595378">
    <property type="component" value="Unassembled WGS sequence"/>
</dbReference>
<protein>
    <submittedName>
        <fullName evidence="4">Capsular biosynthesis protein</fullName>
    </submittedName>
</protein>
<reference evidence="5" key="1">
    <citation type="journal article" date="2019" name="Int. J. Syst. Evol. Microbiol.">
        <title>The Global Catalogue of Microorganisms (GCM) 10K type strain sequencing project: providing services to taxonomists for standard genome sequencing and annotation.</title>
        <authorList>
            <consortium name="The Broad Institute Genomics Platform"/>
            <consortium name="The Broad Institute Genome Sequencing Center for Infectious Disease"/>
            <person name="Wu L."/>
            <person name="Ma J."/>
        </authorList>
    </citation>
    <scope>NUCLEOTIDE SEQUENCE [LARGE SCALE GENOMIC DNA]</scope>
    <source>
        <strain evidence="5">KCTC 52606</strain>
    </source>
</reference>
<keyword evidence="2" id="KW-0067">ATP-binding</keyword>
<proteinExistence type="predicted"/>
<name>A0ABV7EC49_9SPHN</name>
<dbReference type="InterPro" id="IPR027417">
    <property type="entry name" value="P-loop_NTPase"/>
</dbReference>
<evidence type="ECO:0000313" key="5">
    <source>
        <dbReference type="Proteomes" id="UP001595378"/>
    </source>
</evidence>
<dbReference type="InterPro" id="IPR050445">
    <property type="entry name" value="Bact_polysacc_biosynth/exp"/>
</dbReference>
<feature type="region of interest" description="Disordered" evidence="3">
    <location>
        <begin position="35"/>
        <end position="100"/>
    </location>
</feature>